<accession>A0ABM8C4U5</accession>
<dbReference type="PROSITE" id="PS51841">
    <property type="entry name" value="LTD"/>
    <property type="match status" value="1"/>
</dbReference>
<gene>
    <name evidence="3" type="ORF">MasN3_17190</name>
</gene>
<dbReference type="InterPro" id="IPR001322">
    <property type="entry name" value="Lamin_tail_dom"/>
</dbReference>
<dbReference type="NCBIfam" id="NF033681">
    <property type="entry name" value="ExeM_NucH_DNase"/>
    <property type="match status" value="1"/>
</dbReference>
<evidence type="ECO:0000256" key="1">
    <source>
        <dbReference type="SAM" id="SignalP"/>
    </source>
</evidence>
<dbReference type="PANTHER" id="PTHR42834">
    <property type="entry name" value="ENDONUCLEASE/EXONUCLEASE/PHOSPHATASE FAMILY PROTEIN (AFU_ORTHOLOGUE AFUA_3G09210)"/>
    <property type="match status" value="1"/>
</dbReference>
<dbReference type="Pfam" id="PF00932">
    <property type="entry name" value="LTD"/>
    <property type="match status" value="1"/>
</dbReference>
<feature type="signal peptide" evidence="1">
    <location>
        <begin position="1"/>
        <end position="30"/>
    </location>
</feature>
<dbReference type="CDD" id="cd10283">
    <property type="entry name" value="MnuA_DNase1-like"/>
    <property type="match status" value="1"/>
</dbReference>
<dbReference type="CDD" id="cd04486">
    <property type="entry name" value="YhcR_OBF_like"/>
    <property type="match status" value="1"/>
</dbReference>
<name>A0ABM8C4U5_9BURK</name>
<keyword evidence="1" id="KW-0732">Signal</keyword>
<dbReference type="InterPro" id="IPR036691">
    <property type="entry name" value="Endo/exonu/phosph_ase_sf"/>
</dbReference>
<feature type="chain" id="PRO_5046453289" description="LTD domain-containing protein" evidence="1">
    <location>
        <begin position="31"/>
        <end position="1001"/>
    </location>
</feature>
<dbReference type="InterPro" id="IPR005135">
    <property type="entry name" value="Endo/exonuclease/phosphatase"/>
</dbReference>
<dbReference type="InterPro" id="IPR036415">
    <property type="entry name" value="Lamin_tail_dom_sf"/>
</dbReference>
<organism evidence="3 4">
    <name type="scientific">Massilia varians</name>
    <dbReference type="NCBI Taxonomy" id="457921"/>
    <lineage>
        <taxon>Bacteria</taxon>
        <taxon>Pseudomonadati</taxon>
        <taxon>Pseudomonadota</taxon>
        <taxon>Betaproteobacteria</taxon>
        <taxon>Burkholderiales</taxon>
        <taxon>Oxalobacteraceae</taxon>
        <taxon>Telluria group</taxon>
        <taxon>Massilia</taxon>
    </lineage>
</organism>
<dbReference type="Proteomes" id="UP001163336">
    <property type="component" value="Chromosome"/>
</dbReference>
<dbReference type="Gene3D" id="3.60.10.10">
    <property type="entry name" value="Endonuclease/exonuclease/phosphatase"/>
    <property type="match status" value="1"/>
</dbReference>
<dbReference type="SUPFAM" id="SSF74853">
    <property type="entry name" value="Lamin A/C globular tail domain"/>
    <property type="match status" value="1"/>
</dbReference>
<sequence length="1001" mass="102897">MTKYAALPLSPGRLTVLAGLLACLSVPAFAESPNVVISQVYGAGGNGTNVATYRHDFIELFNRSGATVDIGNWSVQYASSGGSSWQVTRIPAGTLLEPGQYFLVRQAAGSDTTRPETPSDLNGSISMAASAGKVALANSTTALSGTKPASAALVDLVGYGNGTVGFEGDAPTASIGNATSASRLGNGCQDSDQNGADFSVGAVVPRTSTSPRHQCSPSGPVAEPIVASCPAGLQVQQGSGASALLSASDKDSIVNNAVIASGATSGIVLAGLAPAAGIGGSATVTLQVDAAVAAGSYPVKVSFTNNDSQEASCTVTVSVAGQLSIPKIQGSGATSPYAGTVQSTEGVVTARLGNSLFVQDPVGDGDPTTSDGIYVFNNNAALVNGINPGDRVRVSGKVTEYRPSGANRSYTELTEIAPVVKLASGQSVTPTNIELPNQDLARFEGMLVRFVTDLTVNQNKYLGDRGELTLAYGRRENPTNRYPAGSPEAAALAQQHAANEIVLDDGIFTAPAVIPYLGEDNTVRAGDTVSGLTGVLDYGSIGGGGAAFKLQPTEAPRFSRTNPRPLAPTLPAGVKVASANVLNFFTTFTNGGDAWGRTGQGCTIGARTSASECRGADNMAEFLRQRNQIVASLKSLDADVVGLMEIQNNGDVAVNYLVEQLNAAIGQPVYAAVPAPAATGTDAIRVAMIYKPAVVSLVGGALSDGDRINNRPPMAQTFKAGNGARFSVVVNHFKSKASCSGASGGDLDPGNGQGCWDTTRVNQAARLADYFIPQVVQAAGDPDVLVIGDLNAYAFENPINLLTGRGFVNQIERFVRPLGMPYSYVFDGQAGYLDHALASASLSPQVAGAAEWHNNADEPEHIDYNLGDTEQDPYREGAYRASDHDPVVVSLALTPAFSDVTASVDVAQSGLTMNRATLKYTGKITFTNTGAAALAGPLRFVLQGLTDGVTLDGAAGTFNGAPYVTLPESLAPGASITVTTTFSNPSKKAIGYTPKLYSGTF</sequence>
<dbReference type="Gene3D" id="2.60.40.1260">
    <property type="entry name" value="Lamin Tail domain"/>
    <property type="match status" value="1"/>
</dbReference>
<evidence type="ECO:0000259" key="2">
    <source>
        <dbReference type="PROSITE" id="PS51841"/>
    </source>
</evidence>
<reference evidence="3" key="1">
    <citation type="submission" date="2022-11" db="EMBL/GenBank/DDBJ databases">
        <title>Isolation and characterization of PLA-degrading bacterium Massilia sp. from Antarctic soil.</title>
        <authorList>
            <person name="Sato K."/>
            <person name="Gomez-Fuentes C."/>
            <person name="Ahmad S.A."/>
            <person name="Zulkharnain A."/>
        </authorList>
    </citation>
    <scope>NUCLEOTIDE SEQUENCE</scope>
    <source>
        <strain evidence="3">N-3</strain>
    </source>
</reference>
<evidence type="ECO:0000313" key="4">
    <source>
        <dbReference type="Proteomes" id="UP001163336"/>
    </source>
</evidence>
<dbReference type="SUPFAM" id="SSF56219">
    <property type="entry name" value="DNase I-like"/>
    <property type="match status" value="1"/>
</dbReference>
<proteinExistence type="predicted"/>
<dbReference type="Pfam" id="PF03372">
    <property type="entry name" value="Exo_endo_phos"/>
    <property type="match status" value="1"/>
</dbReference>
<dbReference type="InterPro" id="IPR047971">
    <property type="entry name" value="ExeM-like"/>
</dbReference>
<keyword evidence="4" id="KW-1185">Reference proteome</keyword>
<feature type="domain" description="LTD" evidence="2">
    <location>
        <begin position="25"/>
        <end position="183"/>
    </location>
</feature>
<protein>
    <recommendedName>
        <fullName evidence="2">LTD domain-containing protein</fullName>
    </recommendedName>
</protein>
<dbReference type="EMBL" id="AP026966">
    <property type="protein sequence ID" value="BDT58225.1"/>
    <property type="molecule type" value="Genomic_DNA"/>
</dbReference>
<dbReference type="PANTHER" id="PTHR42834:SF1">
    <property type="entry name" value="ENDONUCLEASE_EXONUCLEASE_PHOSPHATASE FAMILY PROTEIN (AFU_ORTHOLOGUE AFUA_3G09210)"/>
    <property type="match status" value="1"/>
</dbReference>
<evidence type="ECO:0000313" key="3">
    <source>
        <dbReference type="EMBL" id="BDT58225.1"/>
    </source>
</evidence>
<dbReference type="RefSeq" id="WP_281913579.1">
    <property type="nucleotide sequence ID" value="NZ_AP026966.1"/>
</dbReference>